<proteinExistence type="predicted"/>
<sequence length="317" mass="35885">MRRRSHVRQTRPPDDRYTSDDHQKKLISDVQPLATGCRNMRGRRDGDDAAICFFAWRNSVKPLFYKAPIDNFRVEKVASPTLSYANVVRCSSNVKCDKPHMDEVLVLQSDDYIVEKRKRACLVKVRDFITLPNIRLLCYGKGFVDFDVRYVGGLWVMLEFKGVPLCAWSKDAFRKILAKWGIFAHLEDDLGEDVYKNRVFILTNFQGIISEDVKIKVDDNVYTIQKYWEMVRNLGFVRKVLTQAPPPKTTYATDHFIAASPVVRPTEHLHSSAVCCPNTPAAPITPPIVVIAAVDEAEAASGFSKDAHSVGFCGGLW</sequence>
<name>A0AA35ZJC5_LACSI</name>
<protein>
    <recommendedName>
        <fullName evidence="4">DUF4283 domain-containing protein</fullName>
    </recommendedName>
</protein>
<gene>
    <name evidence="2" type="ORF">LSALG_LOCUS32217</name>
</gene>
<evidence type="ECO:0000313" key="2">
    <source>
        <dbReference type="EMBL" id="CAI9293191.1"/>
    </source>
</evidence>
<evidence type="ECO:0000313" key="3">
    <source>
        <dbReference type="Proteomes" id="UP001177003"/>
    </source>
</evidence>
<dbReference type="EMBL" id="OX465083">
    <property type="protein sequence ID" value="CAI9293191.1"/>
    <property type="molecule type" value="Genomic_DNA"/>
</dbReference>
<reference evidence="2" key="1">
    <citation type="submission" date="2023-04" db="EMBL/GenBank/DDBJ databases">
        <authorList>
            <person name="Vijverberg K."/>
            <person name="Xiong W."/>
            <person name="Schranz E."/>
        </authorList>
    </citation>
    <scope>NUCLEOTIDE SEQUENCE</scope>
</reference>
<feature type="compositionally biased region" description="Basic and acidic residues" evidence="1">
    <location>
        <begin position="11"/>
        <end position="22"/>
    </location>
</feature>
<accession>A0AA35ZJC5</accession>
<dbReference type="AlphaFoldDB" id="A0AA35ZJC5"/>
<evidence type="ECO:0008006" key="4">
    <source>
        <dbReference type="Google" id="ProtNLM"/>
    </source>
</evidence>
<keyword evidence="3" id="KW-1185">Reference proteome</keyword>
<organism evidence="2 3">
    <name type="scientific">Lactuca saligna</name>
    <name type="common">Willowleaf lettuce</name>
    <dbReference type="NCBI Taxonomy" id="75948"/>
    <lineage>
        <taxon>Eukaryota</taxon>
        <taxon>Viridiplantae</taxon>
        <taxon>Streptophyta</taxon>
        <taxon>Embryophyta</taxon>
        <taxon>Tracheophyta</taxon>
        <taxon>Spermatophyta</taxon>
        <taxon>Magnoliopsida</taxon>
        <taxon>eudicotyledons</taxon>
        <taxon>Gunneridae</taxon>
        <taxon>Pentapetalae</taxon>
        <taxon>asterids</taxon>
        <taxon>campanulids</taxon>
        <taxon>Asterales</taxon>
        <taxon>Asteraceae</taxon>
        <taxon>Cichorioideae</taxon>
        <taxon>Cichorieae</taxon>
        <taxon>Lactucinae</taxon>
        <taxon>Lactuca</taxon>
    </lineage>
</organism>
<dbReference type="Proteomes" id="UP001177003">
    <property type="component" value="Chromosome 7"/>
</dbReference>
<feature type="region of interest" description="Disordered" evidence="1">
    <location>
        <begin position="1"/>
        <end position="22"/>
    </location>
</feature>
<evidence type="ECO:0000256" key="1">
    <source>
        <dbReference type="SAM" id="MobiDB-lite"/>
    </source>
</evidence>